<proteinExistence type="predicted"/>
<keyword evidence="2" id="KW-1185">Reference proteome</keyword>
<evidence type="ECO:0000313" key="2">
    <source>
        <dbReference type="Proteomes" id="UP000823388"/>
    </source>
</evidence>
<reference evidence="1" key="1">
    <citation type="submission" date="2020-05" db="EMBL/GenBank/DDBJ databases">
        <title>WGS assembly of Panicum virgatum.</title>
        <authorList>
            <person name="Lovell J.T."/>
            <person name="Jenkins J."/>
            <person name="Shu S."/>
            <person name="Juenger T.E."/>
            <person name="Schmutz J."/>
        </authorList>
    </citation>
    <scope>NUCLEOTIDE SEQUENCE</scope>
    <source>
        <strain evidence="1">AP13</strain>
    </source>
</reference>
<comment type="caution">
    <text evidence="1">The sequence shown here is derived from an EMBL/GenBank/DDBJ whole genome shotgun (WGS) entry which is preliminary data.</text>
</comment>
<dbReference type="EMBL" id="CM029042">
    <property type="protein sequence ID" value="KAG2621685.1"/>
    <property type="molecule type" value="Genomic_DNA"/>
</dbReference>
<protein>
    <submittedName>
        <fullName evidence="1">Uncharacterized protein</fullName>
    </submittedName>
</protein>
<accession>A0A8T0UI66</accession>
<sequence>MDGASWSTVAAGCNAMVQTCGLQYSSGNMAVMDFIVIHDPWLEETVSKDFGGFWEGMSTC</sequence>
<dbReference type="Proteomes" id="UP000823388">
    <property type="component" value="Chromosome 3N"/>
</dbReference>
<organism evidence="1 2">
    <name type="scientific">Panicum virgatum</name>
    <name type="common">Blackwell switchgrass</name>
    <dbReference type="NCBI Taxonomy" id="38727"/>
    <lineage>
        <taxon>Eukaryota</taxon>
        <taxon>Viridiplantae</taxon>
        <taxon>Streptophyta</taxon>
        <taxon>Embryophyta</taxon>
        <taxon>Tracheophyta</taxon>
        <taxon>Spermatophyta</taxon>
        <taxon>Magnoliopsida</taxon>
        <taxon>Liliopsida</taxon>
        <taxon>Poales</taxon>
        <taxon>Poaceae</taxon>
        <taxon>PACMAD clade</taxon>
        <taxon>Panicoideae</taxon>
        <taxon>Panicodae</taxon>
        <taxon>Paniceae</taxon>
        <taxon>Panicinae</taxon>
        <taxon>Panicum</taxon>
        <taxon>Panicum sect. Hiantes</taxon>
    </lineage>
</organism>
<name>A0A8T0UI66_PANVG</name>
<dbReference type="AlphaFoldDB" id="A0A8T0UI66"/>
<gene>
    <name evidence="1" type="ORF">PVAP13_3NG314232</name>
</gene>
<evidence type="ECO:0000313" key="1">
    <source>
        <dbReference type="EMBL" id="KAG2621685.1"/>
    </source>
</evidence>